<accession>A0A0F6YRN2</accession>
<dbReference type="Proteomes" id="UP000207763">
    <property type="component" value="Segment"/>
</dbReference>
<evidence type="ECO:0000313" key="1">
    <source>
        <dbReference type="EMBL" id="AKF14230.1"/>
    </source>
</evidence>
<keyword evidence="2" id="KW-1185">Reference proteome</keyword>
<dbReference type="InterPro" id="IPR055852">
    <property type="entry name" value="DUF7429"/>
</dbReference>
<reference evidence="1 2" key="1">
    <citation type="journal article" date="2015" name="Genome Announc.">
        <title>Genome Sequences of Mycobacteriophages Luchador and Nerujay.</title>
        <authorList>
            <person name="Pope W.H."/>
            <person name="Ahmed T."/>
            <person name="Drobitch M.K."/>
            <person name="Early D.R."/>
            <person name="Eljamri S."/>
            <person name="Kasturiarachi N.S."/>
            <person name="Klonicki E.F."/>
            <person name="Manjooran D.T."/>
            <person name="Ni Chochlain A.N."/>
            <person name="Puglionesi A.O."/>
            <person name="Rajakumar V."/>
            <person name="Shindle K.A."/>
            <person name="Tran M.T."/>
            <person name="Brown B.R."/>
            <person name="Churilla B.M."/>
            <person name="Cohen K.L."/>
            <person name="Wilkes K.E."/>
            <person name="Grubb S.R."/>
            <person name="Warner M.H."/>
            <person name="Bowman C.A."/>
            <person name="Russell D.A."/>
            <person name="Hatfull G.F."/>
        </authorList>
    </citation>
    <scope>NUCLEOTIDE SEQUENCE [LARGE SCALE GENOMIC DNA]</scope>
</reference>
<dbReference type="GeneID" id="26630115"/>
<dbReference type="Pfam" id="PF24206">
    <property type="entry name" value="DUF7429"/>
    <property type="match status" value="1"/>
</dbReference>
<organism evidence="1 2">
    <name type="scientific">Mycobacterium phage Luchador</name>
    <dbReference type="NCBI Taxonomy" id="1647300"/>
    <lineage>
        <taxon>Viruses</taxon>
        <taxon>Duplodnaviria</taxon>
        <taxon>Heunggongvirae</taxon>
        <taxon>Uroviricota</taxon>
        <taxon>Caudoviricetes</taxon>
        <taxon>Luchadorvirus</taxon>
        <taxon>Luchadorvirus luchador</taxon>
        <taxon>Lucadorvirus luchador</taxon>
    </lineage>
</organism>
<dbReference type="EMBL" id="KR080193">
    <property type="protein sequence ID" value="AKF14230.1"/>
    <property type="molecule type" value="Genomic_DNA"/>
</dbReference>
<sequence length="51" mass="5595">MRLSLKVFGFEVASLDLDLDFPDNPVSADAVKVASKPVKLMSRIWVKGMTA</sequence>
<evidence type="ECO:0000313" key="2">
    <source>
        <dbReference type="Proteomes" id="UP000207763"/>
    </source>
</evidence>
<proteinExistence type="predicted"/>
<dbReference type="OrthoDB" id="28374at10239"/>
<dbReference type="KEGG" id="vg:26630115"/>
<protein>
    <submittedName>
        <fullName evidence="1">Uncharacterized protein</fullName>
    </submittedName>
</protein>
<dbReference type="RefSeq" id="YP_009203125.1">
    <property type="nucleotide sequence ID" value="NC_028849.1"/>
</dbReference>
<name>A0A0F6YRN2_9CAUD</name>
<gene>
    <name evidence="1" type="primary">66</name>
    <name evidence="1" type="ORF">SEA_LUCHADOR_66</name>
</gene>